<dbReference type="BioCyc" id="IAGG583356:GHAH-1155-MONOMER"/>
<sequence>MKILILRAEYGEIKEKMISEGDLNKILKEVIIRTLDLWDPNKSDLIVVRHSQEITIKLPIKKEQYDLYSQFNLRRKGDYASFDVPLYLVSFENQWIDNNIVDSKVFVVSPYIDDYVSEKIEELAINITSPENEKEGEEEELEE</sequence>
<evidence type="ECO:0000313" key="1">
    <source>
        <dbReference type="EMBL" id="ADM27984.1"/>
    </source>
</evidence>
<dbReference type="AlphaFoldDB" id="E0SP57"/>
<accession>E0SP57</accession>
<reference evidence="1 2" key="1">
    <citation type="journal article" date="2010" name="Stand. Genomic Sci.">
        <title>Complete genome sequence of Ignisphaera aggregans type strain (AQ1.S1).</title>
        <authorList>
            <person name="Goker M."/>
            <person name="Held B."/>
            <person name="Lapidus A."/>
            <person name="Nolan M."/>
            <person name="Spring S."/>
            <person name="Yasawong M."/>
            <person name="Lucas S."/>
            <person name="Glavina Del Rio T."/>
            <person name="Tice H."/>
            <person name="Cheng J.F."/>
            <person name="Goodwin L."/>
            <person name="Tapia R."/>
            <person name="Pitluck S."/>
            <person name="Liolios K."/>
            <person name="Ivanova N."/>
            <person name="Mavromatis K."/>
            <person name="Mikhailova N."/>
            <person name="Pati A."/>
            <person name="Chen A."/>
            <person name="Palaniappan K."/>
            <person name="Brambilla E."/>
            <person name="Land M."/>
            <person name="Hauser L."/>
            <person name="Chang Y.J."/>
            <person name="Jeffries C.D."/>
            <person name="Brettin T."/>
            <person name="Detter J.C."/>
            <person name="Han C."/>
            <person name="Rohde M."/>
            <person name="Sikorski J."/>
            <person name="Woyke T."/>
            <person name="Bristow J."/>
            <person name="Eisen J.A."/>
            <person name="Markowitz V."/>
            <person name="Hugenholtz P."/>
            <person name="Kyrpides N.C."/>
            <person name="Klenk H.P."/>
        </authorList>
    </citation>
    <scope>NUCLEOTIDE SEQUENCE [LARGE SCALE GENOMIC DNA]</scope>
    <source>
        <strain evidence="2">DSM 17230 / JCM 13409 / AQ1.S1</strain>
    </source>
</reference>
<dbReference type="EMBL" id="CP002098">
    <property type="protein sequence ID" value="ADM27984.1"/>
    <property type="molecule type" value="Genomic_DNA"/>
</dbReference>
<proteinExistence type="predicted"/>
<keyword evidence="2" id="KW-1185">Reference proteome</keyword>
<dbReference type="KEGG" id="iag:Igag_1178"/>
<dbReference type="Proteomes" id="UP000001304">
    <property type="component" value="Chromosome"/>
</dbReference>
<protein>
    <submittedName>
        <fullName evidence="1">Uncharacterized conserved protein UCP032756</fullName>
    </submittedName>
</protein>
<dbReference type="InterPro" id="IPR017006">
    <property type="entry name" value="UCP032756"/>
</dbReference>
<dbReference type="Pfam" id="PF10051">
    <property type="entry name" value="DUF2286"/>
    <property type="match status" value="1"/>
</dbReference>
<organism evidence="1 2">
    <name type="scientific">Ignisphaera aggregans (strain DSM 17230 / JCM 13409 / AQ1.S1)</name>
    <dbReference type="NCBI Taxonomy" id="583356"/>
    <lineage>
        <taxon>Archaea</taxon>
        <taxon>Thermoproteota</taxon>
        <taxon>Thermoprotei</taxon>
        <taxon>Desulfurococcales</taxon>
        <taxon>Desulfurococcaceae</taxon>
        <taxon>Ignisphaera</taxon>
    </lineage>
</organism>
<dbReference type="HOGENOM" id="CLU_126372_0_0_2"/>
<name>E0SP57_IGNAA</name>
<gene>
    <name evidence="1" type="ordered locus">Igag_1178</name>
</gene>
<evidence type="ECO:0000313" key="2">
    <source>
        <dbReference type="Proteomes" id="UP000001304"/>
    </source>
</evidence>